<protein>
    <submittedName>
        <fullName evidence="1">SpoIIAA-like</fullName>
    </submittedName>
</protein>
<dbReference type="Proteomes" id="UP000198990">
    <property type="component" value="Unassembled WGS sequence"/>
</dbReference>
<dbReference type="STRING" id="228957.SAMN04488008_10191"/>
<dbReference type="AlphaFoldDB" id="A0A1H7F926"/>
<dbReference type="EMBL" id="FNZN01000001">
    <property type="protein sequence ID" value="SEK22579.1"/>
    <property type="molecule type" value="Genomic_DNA"/>
</dbReference>
<evidence type="ECO:0000313" key="1">
    <source>
        <dbReference type="EMBL" id="SEK22579.1"/>
    </source>
</evidence>
<dbReference type="InterPro" id="IPR038396">
    <property type="entry name" value="SpoIIAA-like_sf"/>
</dbReference>
<gene>
    <name evidence="1" type="ORF">SAMN04488008_10191</name>
</gene>
<accession>A0A1H7F926</accession>
<name>A0A1H7F926_9FLAO</name>
<organism evidence="1 2">
    <name type="scientific">Maribacter orientalis</name>
    <dbReference type="NCBI Taxonomy" id="228957"/>
    <lineage>
        <taxon>Bacteria</taxon>
        <taxon>Pseudomonadati</taxon>
        <taxon>Bacteroidota</taxon>
        <taxon>Flavobacteriia</taxon>
        <taxon>Flavobacteriales</taxon>
        <taxon>Flavobacteriaceae</taxon>
        <taxon>Maribacter</taxon>
    </lineage>
</organism>
<proteinExistence type="predicted"/>
<evidence type="ECO:0000313" key="2">
    <source>
        <dbReference type="Proteomes" id="UP000198990"/>
    </source>
</evidence>
<sequence>MLEKLKKFKGNTLAIEVIDGFTKTDEALCQKFFKAKLDEGYDYVNVLVKLDELKISHSSTKAFFEDTLWALRNYKKLGHLAIVAHSNVLKALVPIDNLFFERASKGRQERYFDISQMDEAMAFVESNK</sequence>
<dbReference type="OrthoDB" id="825864at2"/>
<dbReference type="RefSeq" id="WP_091618656.1">
    <property type="nucleotide sequence ID" value="NZ_FNZN01000001.1"/>
</dbReference>
<dbReference type="Gene3D" id="3.40.50.10600">
    <property type="entry name" value="SpoIIaa-like domains"/>
    <property type="match status" value="1"/>
</dbReference>
<dbReference type="InterPro" id="IPR021866">
    <property type="entry name" value="SpoIIAA-like"/>
</dbReference>
<keyword evidence="2" id="KW-1185">Reference proteome</keyword>
<reference evidence="2" key="1">
    <citation type="submission" date="2016-10" db="EMBL/GenBank/DDBJ databases">
        <authorList>
            <person name="Varghese N."/>
            <person name="Submissions S."/>
        </authorList>
    </citation>
    <scope>NUCLEOTIDE SEQUENCE [LARGE SCALE GENOMIC DNA]</scope>
    <source>
        <strain evidence="2">DSM 16471</strain>
    </source>
</reference>
<dbReference type="SUPFAM" id="SSF52091">
    <property type="entry name" value="SpoIIaa-like"/>
    <property type="match status" value="1"/>
</dbReference>
<dbReference type="Pfam" id="PF11964">
    <property type="entry name" value="SpoIIAA-like"/>
    <property type="match status" value="1"/>
</dbReference>
<dbReference type="InterPro" id="IPR036513">
    <property type="entry name" value="STAS_dom_sf"/>
</dbReference>